<gene>
    <name evidence="2" type="ORF">EH31_07025</name>
</gene>
<evidence type="ECO:0000313" key="2">
    <source>
        <dbReference type="EMBL" id="KEO90784.1"/>
    </source>
</evidence>
<dbReference type="OrthoDB" id="7355345at2"/>
<dbReference type="STRING" id="1044.EH31_07025"/>
<dbReference type="CDD" id="cd06587">
    <property type="entry name" value="VOC"/>
    <property type="match status" value="1"/>
</dbReference>
<keyword evidence="3" id="KW-1185">Reference proteome</keyword>
<dbReference type="AlphaFoldDB" id="A0A074MBF7"/>
<dbReference type="InterPro" id="IPR037523">
    <property type="entry name" value="VOC_core"/>
</dbReference>
<sequence>MALGRIEHANLTVTNPERSAKLFQEMLGWEERWRGKSQLGGDTIHVGEPRNGATYLALYTNEEVRADEGRRYSKGQPLNHVGLLVDDLDAAEKVVTSAGLKPFGHDDYEPGKRFYFFDWDGIEFEVVSYAGDAS</sequence>
<proteinExistence type="predicted"/>
<dbReference type="RefSeq" id="WP_034959232.1">
    <property type="nucleotide sequence ID" value="NZ_JMIW01000002.1"/>
</dbReference>
<dbReference type="EMBL" id="JMIW01000002">
    <property type="protein sequence ID" value="KEO90784.1"/>
    <property type="molecule type" value="Genomic_DNA"/>
</dbReference>
<feature type="domain" description="VOC" evidence="1">
    <location>
        <begin position="5"/>
        <end position="129"/>
    </location>
</feature>
<evidence type="ECO:0000313" key="3">
    <source>
        <dbReference type="Proteomes" id="UP000027647"/>
    </source>
</evidence>
<evidence type="ECO:0000259" key="1">
    <source>
        <dbReference type="PROSITE" id="PS51819"/>
    </source>
</evidence>
<comment type="caution">
    <text evidence="2">The sequence shown here is derived from an EMBL/GenBank/DDBJ whole genome shotgun (WGS) entry which is preliminary data.</text>
</comment>
<accession>A0A074MBF7</accession>
<dbReference type="eggNOG" id="COG0346">
    <property type="taxonomic scope" value="Bacteria"/>
</dbReference>
<dbReference type="Pfam" id="PF00903">
    <property type="entry name" value="Glyoxalase"/>
    <property type="match status" value="1"/>
</dbReference>
<dbReference type="Proteomes" id="UP000027647">
    <property type="component" value="Unassembled WGS sequence"/>
</dbReference>
<reference evidence="2 3" key="1">
    <citation type="submission" date="2014-04" db="EMBL/GenBank/DDBJ databases">
        <title>A comprehensive comparison of genomes of Erythrobacter spp. strains.</title>
        <authorList>
            <person name="Zheng Q."/>
        </authorList>
    </citation>
    <scope>NUCLEOTIDE SEQUENCE [LARGE SCALE GENOMIC DNA]</scope>
    <source>
        <strain evidence="2 3">DSM 6997</strain>
    </source>
</reference>
<dbReference type="SUPFAM" id="SSF54593">
    <property type="entry name" value="Glyoxalase/Bleomycin resistance protein/Dihydroxybiphenyl dioxygenase"/>
    <property type="match status" value="1"/>
</dbReference>
<organism evidence="2 3">
    <name type="scientific">Erythrobacter longus</name>
    <dbReference type="NCBI Taxonomy" id="1044"/>
    <lineage>
        <taxon>Bacteria</taxon>
        <taxon>Pseudomonadati</taxon>
        <taxon>Pseudomonadota</taxon>
        <taxon>Alphaproteobacteria</taxon>
        <taxon>Sphingomonadales</taxon>
        <taxon>Erythrobacteraceae</taxon>
        <taxon>Erythrobacter/Porphyrobacter group</taxon>
        <taxon>Erythrobacter</taxon>
    </lineage>
</organism>
<dbReference type="InterPro" id="IPR004360">
    <property type="entry name" value="Glyas_Fos-R_dOase_dom"/>
</dbReference>
<dbReference type="Gene3D" id="3.10.180.10">
    <property type="entry name" value="2,3-Dihydroxybiphenyl 1,2-Dioxygenase, domain 1"/>
    <property type="match status" value="1"/>
</dbReference>
<protein>
    <submittedName>
        <fullName evidence="2">Glyoxalase</fullName>
    </submittedName>
</protein>
<dbReference type="InterPro" id="IPR029068">
    <property type="entry name" value="Glyas_Bleomycin-R_OHBP_Dase"/>
</dbReference>
<dbReference type="PROSITE" id="PS51819">
    <property type="entry name" value="VOC"/>
    <property type="match status" value="1"/>
</dbReference>
<name>A0A074MBF7_ERYLO</name>